<organism evidence="3 4">
    <name type="scientific">Hyphomicrobium nitrativorans NL23</name>
    <dbReference type="NCBI Taxonomy" id="1029756"/>
    <lineage>
        <taxon>Bacteria</taxon>
        <taxon>Pseudomonadati</taxon>
        <taxon>Pseudomonadota</taxon>
        <taxon>Alphaproteobacteria</taxon>
        <taxon>Hyphomicrobiales</taxon>
        <taxon>Hyphomicrobiaceae</taxon>
        <taxon>Hyphomicrobium</taxon>
    </lineage>
</organism>
<dbReference type="KEGG" id="hni:W911_14990"/>
<dbReference type="HOGENOM" id="CLU_182933_0_0_5"/>
<evidence type="ECO:0000313" key="3">
    <source>
        <dbReference type="EMBL" id="AHB49401.1"/>
    </source>
</evidence>
<dbReference type="OrthoDB" id="7366326at2"/>
<name>V5SEW0_9HYPH</name>
<feature type="region of interest" description="Disordered" evidence="1">
    <location>
        <begin position="76"/>
        <end position="97"/>
    </location>
</feature>
<dbReference type="EMBL" id="CP006912">
    <property type="protein sequence ID" value="AHB49401.1"/>
    <property type="molecule type" value="Genomic_DNA"/>
</dbReference>
<feature type="transmembrane region" description="Helical" evidence="2">
    <location>
        <begin position="51"/>
        <end position="72"/>
    </location>
</feature>
<dbReference type="RefSeq" id="WP_023788305.1">
    <property type="nucleotide sequence ID" value="NC_022997.1"/>
</dbReference>
<reference evidence="3 4" key="1">
    <citation type="journal article" date="2014" name="Genome Announc.">
        <title>Complete Genome Sequence of Hyphomicrobium nitrativorans Strain NL23, a Denitrifying Bacterium Isolated from Biofilm of a Methanol-Fed Denitrification System Treating Seawater at the Montreal Biodome.</title>
        <authorList>
            <person name="Martineau C."/>
            <person name="Villeneuve C."/>
            <person name="Mauffrey F."/>
            <person name="Villemur R."/>
        </authorList>
    </citation>
    <scope>NUCLEOTIDE SEQUENCE [LARGE SCALE GENOMIC DNA]</scope>
    <source>
        <strain evidence="3">NL23</strain>
    </source>
</reference>
<dbReference type="Pfam" id="PF19606">
    <property type="entry name" value="DUF6111"/>
    <property type="match status" value="1"/>
</dbReference>
<evidence type="ECO:0000313" key="4">
    <source>
        <dbReference type="Proteomes" id="UP000018542"/>
    </source>
</evidence>
<sequence>MIRVVIENFLLFLLPTLIYAAWMLYMRSKDEARDEDGNKPPVRVLVDDAPLLWLFVAGAALVIATLVTFGTYTGGKPGQHYTPGVLRDGKIEPGQIR</sequence>
<dbReference type="InterPro" id="IPR046093">
    <property type="entry name" value="DUF6111"/>
</dbReference>
<dbReference type="AlphaFoldDB" id="V5SEW0"/>
<protein>
    <submittedName>
        <fullName evidence="3">Uncharacterized protein</fullName>
    </submittedName>
</protein>
<proteinExistence type="predicted"/>
<keyword evidence="2" id="KW-0812">Transmembrane</keyword>
<keyword evidence="2" id="KW-0472">Membrane</keyword>
<feature type="transmembrane region" description="Helical" evidence="2">
    <location>
        <begin position="9"/>
        <end position="26"/>
    </location>
</feature>
<evidence type="ECO:0000256" key="1">
    <source>
        <dbReference type="SAM" id="MobiDB-lite"/>
    </source>
</evidence>
<keyword evidence="4" id="KW-1185">Reference proteome</keyword>
<dbReference type="STRING" id="1029756.W911_14990"/>
<keyword evidence="2" id="KW-1133">Transmembrane helix</keyword>
<accession>V5SEW0</accession>
<dbReference type="Proteomes" id="UP000018542">
    <property type="component" value="Chromosome"/>
</dbReference>
<evidence type="ECO:0000256" key="2">
    <source>
        <dbReference type="SAM" id="Phobius"/>
    </source>
</evidence>
<gene>
    <name evidence="3" type="ORF">W911_14990</name>
</gene>
<dbReference type="PATRIC" id="fig|1029756.8.peg.3123"/>